<proteinExistence type="predicted"/>
<dbReference type="Pfam" id="PF13499">
    <property type="entry name" value="EF-hand_7"/>
    <property type="match status" value="2"/>
</dbReference>
<dbReference type="GO" id="GO:0005509">
    <property type="term" value="F:calcium ion binding"/>
    <property type="evidence" value="ECO:0007669"/>
    <property type="project" value="InterPro"/>
</dbReference>
<evidence type="ECO:0000256" key="1">
    <source>
        <dbReference type="ARBA" id="ARBA00022737"/>
    </source>
</evidence>
<comment type="caution">
    <text evidence="5">The sequence shown here is derived from an EMBL/GenBank/DDBJ whole genome shotgun (WGS) entry which is preliminary data.</text>
</comment>
<evidence type="ECO:0000313" key="4">
    <source>
        <dbReference type="EMBL" id="CAF0976427.1"/>
    </source>
</evidence>
<reference evidence="5" key="1">
    <citation type="submission" date="2021-02" db="EMBL/GenBank/DDBJ databases">
        <authorList>
            <person name="Nowell W R."/>
        </authorList>
    </citation>
    <scope>NUCLEOTIDE SEQUENCE</scope>
</reference>
<dbReference type="PROSITE" id="PS50222">
    <property type="entry name" value="EF_HAND_2"/>
    <property type="match status" value="4"/>
</dbReference>
<dbReference type="Proteomes" id="UP000663832">
    <property type="component" value="Unassembled WGS sequence"/>
</dbReference>
<keyword evidence="1" id="KW-0677">Repeat</keyword>
<keyword evidence="7" id="KW-1185">Reference proteome</keyword>
<feature type="domain" description="EF-hand" evidence="3">
    <location>
        <begin position="86"/>
        <end position="121"/>
    </location>
</feature>
<dbReference type="Gene3D" id="1.10.238.10">
    <property type="entry name" value="EF-hand"/>
    <property type="match status" value="2"/>
</dbReference>
<dbReference type="SMART" id="SM00054">
    <property type="entry name" value="EFh"/>
    <property type="match status" value="4"/>
</dbReference>
<keyword evidence="2" id="KW-0106">Calcium</keyword>
<dbReference type="EMBL" id="CAJNOI010000062">
    <property type="protein sequence ID" value="CAF0976427.1"/>
    <property type="molecule type" value="Genomic_DNA"/>
</dbReference>
<gene>
    <name evidence="4" type="ORF">BJG266_LOCUS14624</name>
    <name evidence="5" type="ORF">QVE165_LOCUS20121</name>
    <name evidence="6" type="ORF">QVE165_LOCUS30938</name>
</gene>
<feature type="domain" description="EF-hand" evidence="3">
    <location>
        <begin position="122"/>
        <end position="157"/>
    </location>
</feature>
<dbReference type="AlphaFoldDB" id="A0A814NYT4"/>
<dbReference type="InterPro" id="IPR050230">
    <property type="entry name" value="CALM/Myosin/TropC-like"/>
</dbReference>
<dbReference type="EMBL" id="CAJNOM010000125">
    <property type="protein sequence ID" value="CAF1097689.1"/>
    <property type="molecule type" value="Genomic_DNA"/>
</dbReference>
<feature type="domain" description="EF-hand" evidence="3">
    <location>
        <begin position="49"/>
        <end position="84"/>
    </location>
</feature>
<dbReference type="Proteomes" id="UP000663877">
    <property type="component" value="Unassembled WGS sequence"/>
</dbReference>
<dbReference type="FunFam" id="1.10.238.10:FF:000001">
    <property type="entry name" value="Calmodulin 1"/>
    <property type="match status" value="1"/>
</dbReference>
<evidence type="ECO:0000313" key="6">
    <source>
        <dbReference type="EMBL" id="CAF1295410.1"/>
    </source>
</evidence>
<dbReference type="InterPro" id="IPR002048">
    <property type="entry name" value="EF_hand_dom"/>
</dbReference>
<dbReference type="EMBL" id="CAJNOM010000261">
    <property type="protein sequence ID" value="CAF1295410.1"/>
    <property type="molecule type" value="Genomic_DNA"/>
</dbReference>
<evidence type="ECO:0000256" key="2">
    <source>
        <dbReference type="ARBA" id="ARBA00022837"/>
    </source>
</evidence>
<protein>
    <recommendedName>
        <fullName evidence="3">EF-hand domain-containing protein</fullName>
    </recommendedName>
</protein>
<name>A0A814NYT4_9BILA</name>
<dbReference type="PANTHER" id="PTHR23048">
    <property type="entry name" value="MYOSIN LIGHT CHAIN 1, 3"/>
    <property type="match status" value="1"/>
</dbReference>
<sequence>MSSDKKVRKLSSDQLSELRQAFNLFDSDNSGGITIVELKQSLSALGVSITEQEARQMFSAIDVDNNGRIEFEEFAEIVADFYFKKYSRAEILEAFRRFDHNRDGFIEAEELKNILSQLGRNFSNEEIRTMIQKVDRDGNGKISIEEFAALVEKESSQN</sequence>
<organism evidence="5 7">
    <name type="scientific">Adineta steineri</name>
    <dbReference type="NCBI Taxonomy" id="433720"/>
    <lineage>
        <taxon>Eukaryota</taxon>
        <taxon>Metazoa</taxon>
        <taxon>Spiralia</taxon>
        <taxon>Gnathifera</taxon>
        <taxon>Rotifera</taxon>
        <taxon>Eurotatoria</taxon>
        <taxon>Bdelloidea</taxon>
        <taxon>Adinetida</taxon>
        <taxon>Adinetidae</taxon>
        <taxon>Adineta</taxon>
    </lineage>
</organism>
<feature type="domain" description="EF-hand" evidence="3">
    <location>
        <begin position="13"/>
        <end position="48"/>
    </location>
</feature>
<dbReference type="SUPFAM" id="SSF47473">
    <property type="entry name" value="EF-hand"/>
    <property type="match status" value="1"/>
</dbReference>
<evidence type="ECO:0000259" key="3">
    <source>
        <dbReference type="PROSITE" id="PS50222"/>
    </source>
</evidence>
<accession>A0A814NYT4</accession>
<dbReference type="InterPro" id="IPR018247">
    <property type="entry name" value="EF_Hand_1_Ca_BS"/>
</dbReference>
<dbReference type="InterPro" id="IPR011992">
    <property type="entry name" value="EF-hand-dom_pair"/>
</dbReference>
<evidence type="ECO:0000313" key="7">
    <source>
        <dbReference type="Proteomes" id="UP000663832"/>
    </source>
</evidence>
<dbReference type="GO" id="GO:0016460">
    <property type="term" value="C:myosin II complex"/>
    <property type="evidence" value="ECO:0007669"/>
    <property type="project" value="TreeGrafter"/>
</dbReference>
<dbReference type="OrthoDB" id="26525at2759"/>
<evidence type="ECO:0000313" key="5">
    <source>
        <dbReference type="EMBL" id="CAF1097689.1"/>
    </source>
</evidence>
<dbReference type="PANTHER" id="PTHR23048:SF0">
    <property type="entry name" value="CALMODULIN LIKE 3"/>
    <property type="match status" value="1"/>
</dbReference>
<dbReference type="PROSITE" id="PS00018">
    <property type="entry name" value="EF_HAND_1"/>
    <property type="match status" value="3"/>
</dbReference>